<dbReference type="GO" id="GO:0008610">
    <property type="term" value="P:lipid biosynthetic process"/>
    <property type="evidence" value="ECO:0007669"/>
    <property type="project" value="UniProtKB-ARBA"/>
</dbReference>
<keyword evidence="4" id="KW-0378">Hydrolase</keyword>
<dbReference type="InterPro" id="IPR001031">
    <property type="entry name" value="Thioesterase"/>
</dbReference>
<dbReference type="SUPFAM" id="SSF53474">
    <property type="entry name" value="alpha/beta-Hydrolases"/>
    <property type="match status" value="1"/>
</dbReference>
<dbReference type="EC" id="3.1.2.14" evidence="2"/>
<accession>A0A7J8BBC4</accession>
<evidence type="ECO:0000313" key="5">
    <source>
        <dbReference type="Proteomes" id="UP000550707"/>
    </source>
</evidence>
<evidence type="ECO:0000313" key="4">
    <source>
        <dbReference type="EMBL" id="KAF6396018.1"/>
    </source>
</evidence>
<dbReference type="PANTHER" id="PTHR11487">
    <property type="entry name" value="THIOESTERASE"/>
    <property type="match status" value="1"/>
</dbReference>
<dbReference type="GO" id="GO:0016297">
    <property type="term" value="F:fatty acyl-[ACP] hydrolase activity"/>
    <property type="evidence" value="ECO:0007669"/>
    <property type="project" value="UniProtKB-EC"/>
</dbReference>
<dbReference type="GO" id="GO:0006631">
    <property type="term" value="P:fatty acid metabolic process"/>
    <property type="evidence" value="ECO:0007669"/>
    <property type="project" value="UniProtKB-ARBA"/>
</dbReference>
<keyword evidence="5" id="KW-1185">Reference proteome</keyword>
<feature type="domain" description="Thioesterase" evidence="3">
    <location>
        <begin position="50"/>
        <end position="122"/>
    </location>
</feature>
<gene>
    <name evidence="4" type="ORF">HJG59_013486</name>
</gene>
<dbReference type="AlphaFoldDB" id="A0A7J8BBC4"/>
<dbReference type="Proteomes" id="UP000550707">
    <property type="component" value="Unassembled WGS sequence"/>
</dbReference>
<protein>
    <recommendedName>
        <fullName evidence="2">oleoyl-[acyl-carrier-protein] hydrolase</fullName>
        <ecNumber evidence="2">3.1.2.14</ecNumber>
    </recommendedName>
</protein>
<proteinExistence type="inferred from homology"/>
<dbReference type="EMBL" id="JACASF010000032">
    <property type="protein sequence ID" value="KAF6396018.1"/>
    <property type="molecule type" value="Genomic_DNA"/>
</dbReference>
<evidence type="ECO:0000256" key="2">
    <source>
        <dbReference type="ARBA" id="ARBA00012480"/>
    </source>
</evidence>
<dbReference type="Pfam" id="PF00975">
    <property type="entry name" value="Thioesterase"/>
    <property type="match status" value="1"/>
</dbReference>
<organism evidence="4 5">
    <name type="scientific">Molossus molossus</name>
    <name type="common">Pallas' mastiff bat</name>
    <name type="synonym">Vespertilio molossus</name>
    <dbReference type="NCBI Taxonomy" id="27622"/>
    <lineage>
        <taxon>Eukaryota</taxon>
        <taxon>Metazoa</taxon>
        <taxon>Chordata</taxon>
        <taxon>Craniata</taxon>
        <taxon>Vertebrata</taxon>
        <taxon>Euteleostomi</taxon>
        <taxon>Mammalia</taxon>
        <taxon>Eutheria</taxon>
        <taxon>Laurasiatheria</taxon>
        <taxon>Chiroptera</taxon>
        <taxon>Yangochiroptera</taxon>
        <taxon>Molossidae</taxon>
        <taxon>Molossus</taxon>
    </lineage>
</organism>
<dbReference type="InterPro" id="IPR012223">
    <property type="entry name" value="TEII"/>
</dbReference>
<dbReference type="PANTHER" id="PTHR11487:SF0">
    <property type="entry name" value="S-ACYL FATTY ACID SYNTHASE THIOESTERASE, MEDIUM CHAIN"/>
    <property type="match status" value="1"/>
</dbReference>
<comment type="similarity">
    <text evidence="1">Belongs to the thioesterase family.</text>
</comment>
<name>A0A7J8BBC4_MOLMO</name>
<comment type="caution">
    <text evidence="4">The sequence shown here is derived from an EMBL/GenBank/DDBJ whole genome shotgun (WGS) entry which is preliminary data.</text>
</comment>
<reference evidence="4 5" key="1">
    <citation type="journal article" date="2020" name="Nature">
        <title>Six reference-quality genomes reveal evolution of bat adaptations.</title>
        <authorList>
            <person name="Jebb D."/>
            <person name="Huang Z."/>
            <person name="Pippel M."/>
            <person name="Hughes G.M."/>
            <person name="Lavrichenko K."/>
            <person name="Devanna P."/>
            <person name="Winkler S."/>
            <person name="Jermiin L.S."/>
            <person name="Skirmuntt E.C."/>
            <person name="Katzourakis A."/>
            <person name="Burkitt-Gray L."/>
            <person name="Ray D.A."/>
            <person name="Sullivan K.A.M."/>
            <person name="Roscito J.G."/>
            <person name="Kirilenko B.M."/>
            <person name="Davalos L.M."/>
            <person name="Corthals A.P."/>
            <person name="Power M.L."/>
            <person name="Jones G."/>
            <person name="Ransome R.D."/>
            <person name="Dechmann D.K.N."/>
            <person name="Locatelli A.G."/>
            <person name="Puechmaille S.J."/>
            <person name="Fedrigo O."/>
            <person name="Jarvis E.D."/>
            <person name="Hiller M."/>
            <person name="Vernes S.C."/>
            <person name="Myers E.W."/>
            <person name="Teeling E.C."/>
        </authorList>
    </citation>
    <scope>NUCLEOTIDE SEQUENCE [LARGE SCALE GENOMIC DNA]</scope>
    <source>
        <strain evidence="4">MMolMol1</strain>
        <tissue evidence="4">Muscle</tissue>
    </source>
</reference>
<evidence type="ECO:0000256" key="1">
    <source>
        <dbReference type="ARBA" id="ARBA00007169"/>
    </source>
</evidence>
<sequence length="133" mass="15137">MERKDEAKTGRYVTLLRAAWFLPHPCCSDTLSLNEEVVNCLYRRPNAMCTLICFPWAGSGSIHFAKWGNDMQDSLEVHSIRLAGRESRLEEPFSSDICQIADEIVCALLPVLQDKPFAFFGHRYLKSILKDVS</sequence>
<dbReference type="InterPro" id="IPR029058">
    <property type="entry name" value="AB_hydrolase_fold"/>
</dbReference>
<evidence type="ECO:0000259" key="3">
    <source>
        <dbReference type="Pfam" id="PF00975"/>
    </source>
</evidence>
<dbReference type="Gene3D" id="3.40.50.1820">
    <property type="entry name" value="alpha/beta hydrolase"/>
    <property type="match status" value="1"/>
</dbReference>